<proteinExistence type="predicted"/>
<gene>
    <name evidence="2" type="ORF">C5O19_09590</name>
</gene>
<keyword evidence="3" id="KW-1185">Reference proteome</keyword>
<evidence type="ECO:0000313" key="3">
    <source>
        <dbReference type="Proteomes" id="UP000239590"/>
    </source>
</evidence>
<keyword evidence="1" id="KW-0472">Membrane</keyword>
<reference evidence="3" key="1">
    <citation type="submission" date="2018-02" db="EMBL/GenBank/DDBJ databases">
        <title>Genome sequencing of Solimonas sp. HR-BB.</title>
        <authorList>
            <person name="Lee Y."/>
            <person name="Jeon C.O."/>
        </authorList>
    </citation>
    <scope>NUCLEOTIDE SEQUENCE [LARGE SCALE GENOMIC DNA]</scope>
    <source>
        <strain evidence="3">HR-U</strain>
    </source>
</reference>
<dbReference type="EMBL" id="PTRA01000001">
    <property type="protein sequence ID" value="PQA59854.1"/>
    <property type="molecule type" value="Genomic_DNA"/>
</dbReference>
<keyword evidence="1" id="KW-1133">Transmembrane helix</keyword>
<evidence type="ECO:0000313" key="2">
    <source>
        <dbReference type="EMBL" id="PQA59854.1"/>
    </source>
</evidence>
<feature type="transmembrane region" description="Helical" evidence="1">
    <location>
        <begin position="98"/>
        <end position="117"/>
    </location>
</feature>
<sequence>MNFLFATVLVLLIVAPGLTFFRAYYSGSFSHRYGRLTISDQIFRSIVPGITAQAIAILFVNECPLLDSVDLRILGMLLIGPKDDATVKESFQVIEASLGRVITYHLLLILLGALLGWRARSFIRRKKFDRRLNWLRYDNKWFYLLKGEVVEFKDGEDIFGFSDASLIRFVIVDILTKVEGGNVIYTGALYDFDLEQDGGLKTLHIRAAQRKFVKIAASLSKDSETTPDTLQNMEEQESVDVVSESLQAEELESEYQEIPGKLLTIPYSQIINMNISYYVVETEVTNTTNGVEPSDIREV</sequence>
<organism evidence="2 3">
    <name type="scientific">Siphonobacter curvatus</name>
    <dbReference type="NCBI Taxonomy" id="2094562"/>
    <lineage>
        <taxon>Bacteria</taxon>
        <taxon>Pseudomonadati</taxon>
        <taxon>Bacteroidota</taxon>
        <taxon>Cytophagia</taxon>
        <taxon>Cytophagales</taxon>
        <taxon>Cytophagaceae</taxon>
        <taxon>Siphonobacter</taxon>
    </lineage>
</organism>
<keyword evidence="1" id="KW-0812">Transmembrane</keyword>
<dbReference type="RefSeq" id="WP_104711660.1">
    <property type="nucleotide sequence ID" value="NZ_PTRA01000001.1"/>
</dbReference>
<dbReference type="Proteomes" id="UP000239590">
    <property type="component" value="Unassembled WGS sequence"/>
</dbReference>
<dbReference type="AlphaFoldDB" id="A0A2S7IQ63"/>
<evidence type="ECO:0000256" key="1">
    <source>
        <dbReference type="SAM" id="Phobius"/>
    </source>
</evidence>
<protein>
    <submittedName>
        <fullName evidence="2">Uncharacterized protein</fullName>
    </submittedName>
</protein>
<comment type="caution">
    <text evidence="2">The sequence shown here is derived from an EMBL/GenBank/DDBJ whole genome shotgun (WGS) entry which is preliminary data.</text>
</comment>
<accession>A0A2S7IQ63</accession>
<dbReference type="OrthoDB" id="674965at2"/>
<name>A0A2S7IQ63_9BACT</name>